<organism evidence="2 3">
    <name type="scientific">Candidatus Thiomargarita nelsonii</name>
    <dbReference type="NCBI Taxonomy" id="1003181"/>
    <lineage>
        <taxon>Bacteria</taxon>
        <taxon>Pseudomonadati</taxon>
        <taxon>Pseudomonadota</taxon>
        <taxon>Gammaproteobacteria</taxon>
        <taxon>Thiotrichales</taxon>
        <taxon>Thiotrichaceae</taxon>
        <taxon>Thiomargarita</taxon>
    </lineage>
</organism>
<sequence length="216" mass="24212">MKNNKKWIYIVQVLVALSCLPFLMGQNKCGLDDTITQMIGQKFKPSQGQSKIYVTHLTFMDADTKTIMAQTEAAELINQAVVDGMQLAKNTNANLEINHPGHVIANTDANVNMLINIFWDVNLTKGEKIQKLISEMMDPNKVDAIVTGQYLEKQGDIINVRPFVVSKSKKSIVSKNHIFDTTEFMCTDPQNSSIKILCQGAHEKIRDSVKELLETL</sequence>
<dbReference type="AlphaFoldDB" id="A0A0A6PLM2"/>
<comment type="caution">
    <text evidence="2">The sequence shown here is derived from an EMBL/GenBank/DDBJ whole genome shotgun (WGS) entry which is preliminary data.</text>
</comment>
<proteinExistence type="predicted"/>
<evidence type="ECO:0000256" key="1">
    <source>
        <dbReference type="SAM" id="SignalP"/>
    </source>
</evidence>
<reference evidence="2 3" key="1">
    <citation type="journal article" date="2016" name="Front. Microbiol.">
        <title>Single-Cell (Meta-)Genomics of a Dimorphic Candidatus Thiomargarita nelsonii Reveals Genomic Plasticity.</title>
        <authorList>
            <person name="Flood B.E."/>
            <person name="Fliss P."/>
            <person name="Jones D.S."/>
            <person name="Dick G.J."/>
            <person name="Jain S."/>
            <person name="Kaster A.K."/>
            <person name="Winkel M."/>
            <person name="Mussmann M."/>
            <person name="Bailey J."/>
        </authorList>
    </citation>
    <scope>NUCLEOTIDE SEQUENCE [LARGE SCALE GENOMIC DNA]</scope>
    <source>
        <strain evidence="2">Hydrate Ridge</strain>
    </source>
</reference>
<protein>
    <recommendedName>
        <fullName evidence="4">Secreted protein</fullName>
    </recommendedName>
</protein>
<feature type="signal peptide" evidence="1">
    <location>
        <begin position="1"/>
        <end position="24"/>
    </location>
</feature>
<dbReference type="EMBL" id="JSZA02000026">
    <property type="protein sequence ID" value="KHD07994.1"/>
    <property type="molecule type" value="Genomic_DNA"/>
</dbReference>
<accession>A0A0A6PLM2</accession>
<name>A0A0A6PLM2_9GAMM</name>
<dbReference type="PROSITE" id="PS51257">
    <property type="entry name" value="PROKAR_LIPOPROTEIN"/>
    <property type="match status" value="1"/>
</dbReference>
<evidence type="ECO:0008006" key="4">
    <source>
        <dbReference type="Google" id="ProtNLM"/>
    </source>
</evidence>
<gene>
    <name evidence="2" type="ORF">PN36_08895</name>
</gene>
<keyword evidence="1" id="KW-0732">Signal</keyword>
<feature type="chain" id="PRO_5007387793" description="Secreted protein" evidence="1">
    <location>
        <begin position="25"/>
        <end position="216"/>
    </location>
</feature>
<evidence type="ECO:0000313" key="3">
    <source>
        <dbReference type="Proteomes" id="UP000030428"/>
    </source>
</evidence>
<keyword evidence="3" id="KW-1185">Reference proteome</keyword>
<dbReference type="Proteomes" id="UP000030428">
    <property type="component" value="Unassembled WGS sequence"/>
</dbReference>
<evidence type="ECO:0000313" key="2">
    <source>
        <dbReference type="EMBL" id="KHD07994.1"/>
    </source>
</evidence>